<dbReference type="Gene3D" id="3.40.50.300">
    <property type="entry name" value="P-loop containing nucleotide triphosphate hydrolases"/>
    <property type="match status" value="1"/>
</dbReference>
<accession>A0A1G4JS64</accession>
<dbReference type="EMBL" id="LT598477">
    <property type="protein sequence ID" value="SCU93707.1"/>
    <property type="molecule type" value="Genomic_DNA"/>
</dbReference>
<feature type="domain" description="CP-type G" evidence="4">
    <location>
        <begin position="124"/>
        <end position="300"/>
    </location>
</feature>
<dbReference type="PROSITE" id="PS51721">
    <property type="entry name" value="G_CP"/>
    <property type="match status" value="1"/>
</dbReference>
<evidence type="ECO:0000256" key="2">
    <source>
        <dbReference type="ARBA" id="ARBA00022946"/>
    </source>
</evidence>
<dbReference type="Proteomes" id="UP000191144">
    <property type="component" value="Chromosome F"/>
</dbReference>
<reference evidence="6" key="1">
    <citation type="submission" date="2016-03" db="EMBL/GenBank/DDBJ databases">
        <authorList>
            <person name="Devillers Hugo."/>
        </authorList>
    </citation>
    <scope>NUCLEOTIDE SEQUENCE [LARGE SCALE GENOMIC DNA]</scope>
</reference>
<protein>
    <recommendedName>
        <fullName evidence="1">Genetic interactor of prohibitins 3, mitochondrial</fullName>
    </recommendedName>
    <alternativeName>
        <fullName evidence="3">Found in mitochondrial proteome protein 38</fullName>
    </alternativeName>
</protein>
<dbReference type="InterPro" id="IPR027417">
    <property type="entry name" value="P-loop_NTPase"/>
</dbReference>
<dbReference type="PANTHER" id="PTHR46434">
    <property type="entry name" value="GENETIC INTERACTOR OF PROHIBITINS 3, MITOCHONDRIAL"/>
    <property type="match status" value="1"/>
</dbReference>
<evidence type="ECO:0000313" key="6">
    <source>
        <dbReference type="Proteomes" id="UP000191144"/>
    </source>
</evidence>
<dbReference type="AlphaFoldDB" id="A0A1G4JS64"/>
<gene>
    <name evidence="5" type="ORF">LAME_0F04720G</name>
</gene>
<evidence type="ECO:0000256" key="3">
    <source>
        <dbReference type="ARBA" id="ARBA00031834"/>
    </source>
</evidence>
<evidence type="ECO:0000313" key="5">
    <source>
        <dbReference type="EMBL" id="SCU93707.1"/>
    </source>
</evidence>
<evidence type="ECO:0000259" key="4">
    <source>
        <dbReference type="PROSITE" id="PS51721"/>
    </source>
</evidence>
<proteinExistence type="predicted"/>
<dbReference type="OrthoDB" id="1696305at2759"/>
<dbReference type="GO" id="GO:0005739">
    <property type="term" value="C:mitochondrion"/>
    <property type="evidence" value="ECO:0007669"/>
    <property type="project" value="TreeGrafter"/>
</dbReference>
<evidence type="ECO:0000256" key="1">
    <source>
        <dbReference type="ARBA" id="ARBA00018901"/>
    </source>
</evidence>
<dbReference type="PANTHER" id="PTHR46434:SF1">
    <property type="entry name" value="GENETIC INTERACTOR OF PROHIBITINS 3, MITOCHONDRIAL"/>
    <property type="match status" value="1"/>
</dbReference>
<dbReference type="GO" id="GO:0005525">
    <property type="term" value="F:GTP binding"/>
    <property type="evidence" value="ECO:0007669"/>
    <property type="project" value="InterPro"/>
</dbReference>
<dbReference type="InterPro" id="IPR050896">
    <property type="entry name" value="Mito_lipid_metab_GTPase"/>
</dbReference>
<sequence length="551" mass="62478">MYWRWGKQAVRKGFWCVKRFKSCNACGVKLQSQNPAKIGFYKPPKASLRPIETAHLRDLKELKYMLFSQGVKGLQEEEQKKKEEFGEHDADEEGPENTKLVCKRCSDALYHNNYDAEGFRRFSAQEVHRFVPKGSNVFHVVSLAQFPFHFDRQLFADPDLSTALLLSKGDLITPDKGLLQRKAPVFFGDFLRSKLKISSGKAVAFSATQKWNVQSVYSVLRGNSYLLGSPNSGKSTLINTLLARYGGRKGDTESGNDRLSANVTHEIGAGVSHLPNMTRNQQSFLVGEKTVNDLPGYSKETQNVSLDALVEPKFLERVRKTHLFSKSKLVKQTYDSLKGSSHGRCYTVSGLFYLIPPAGTINQVINFIPGNEKQYHSLEKALSVVERELNSESGASKQFVGVAQPLASKNNFVRHILPPFQGTVEVVLKDIGHFQLKATGKYEFLGLYEIWVPKGIDVCIREPMVRLIEKGYETHLESRGKKSSFPGKRPVFSSTYPMEFEENATLSQVQEMYLERTKNNLMSRRLLDTDPMQTIGQVQVEPPNLYWYYEW</sequence>
<organism evidence="5 6">
    <name type="scientific">Lachancea meyersii CBS 8951</name>
    <dbReference type="NCBI Taxonomy" id="1266667"/>
    <lineage>
        <taxon>Eukaryota</taxon>
        <taxon>Fungi</taxon>
        <taxon>Dikarya</taxon>
        <taxon>Ascomycota</taxon>
        <taxon>Saccharomycotina</taxon>
        <taxon>Saccharomycetes</taxon>
        <taxon>Saccharomycetales</taxon>
        <taxon>Saccharomycetaceae</taxon>
        <taxon>Lachancea</taxon>
    </lineage>
</organism>
<dbReference type="SUPFAM" id="SSF52540">
    <property type="entry name" value="P-loop containing nucleoside triphosphate hydrolases"/>
    <property type="match status" value="1"/>
</dbReference>
<dbReference type="InterPro" id="IPR030378">
    <property type="entry name" value="G_CP_dom"/>
</dbReference>
<keyword evidence="2" id="KW-0809">Transit peptide</keyword>
<keyword evidence="6" id="KW-1185">Reference proteome</keyword>
<name>A0A1G4JS64_9SACH</name>